<dbReference type="STRING" id="1051890.A0A3N4LRN0"/>
<accession>A0A3N4LRN0</accession>
<feature type="domain" description="C2H2-type" evidence="3">
    <location>
        <begin position="218"/>
        <end position="245"/>
    </location>
</feature>
<organism evidence="4 5">
    <name type="scientific">Terfezia boudieri ATCC MYA-4762</name>
    <dbReference type="NCBI Taxonomy" id="1051890"/>
    <lineage>
        <taxon>Eukaryota</taxon>
        <taxon>Fungi</taxon>
        <taxon>Dikarya</taxon>
        <taxon>Ascomycota</taxon>
        <taxon>Pezizomycotina</taxon>
        <taxon>Pezizomycetes</taxon>
        <taxon>Pezizales</taxon>
        <taxon>Pezizaceae</taxon>
        <taxon>Terfezia</taxon>
    </lineage>
</organism>
<feature type="region of interest" description="Disordered" evidence="2">
    <location>
        <begin position="486"/>
        <end position="553"/>
    </location>
</feature>
<dbReference type="EMBL" id="ML121544">
    <property type="protein sequence ID" value="RPB23892.1"/>
    <property type="molecule type" value="Genomic_DNA"/>
</dbReference>
<keyword evidence="1" id="KW-0862">Zinc</keyword>
<feature type="compositionally biased region" description="Acidic residues" evidence="2">
    <location>
        <begin position="503"/>
        <end position="517"/>
    </location>
</feature>
<protein>
    <recommendedName>
        <fullName evidence="3">C2H2-type domain-containing protein</fullName>
    </recommendedName>
</protein>
<dbReference type="AlphaFoldDB" id="A0A3N4LRN0"/>
<evidence type="ECO:0000259" key="3">
    <source>
        <dbReference type="PROSITE" id="PS50157"/>
    </source>
</evidence>
<dbReference type="PROSITE" id="PS50157">
    <property type="entry name" value="ZINC_FINGER_C2H2_2"/>
    <property type="match status" value="1"/>
</dbReference>
<keyword evidence="1" id="KW-0863">Zinc-finger</keyword>
<dbReference type="OrthoDB" id="2152896at2759"/>
<keyword evidence="5" id="KW-1185">Reference proteome</keyword>
<feature type="region of interest" description="Disordered" evidence="2">
    <location>
        <begin position="119"/>
        <end position="138"/>
    </location>
</feature>
<evidence type="ECO:0000313" key="4">
    <source>
        <dbReference type="EMBL" id="RPB23892.1"/>
    </source>
</evidence>
<reference evidence="4 5" key="1">
    <citation type="journal article" date="2018" name="Nat. Ecol. Evol.">
        <title>Pezizomycetes genomes reveal the molecular basis of ectomycorrhizal truffle lifestyle.</title>
        <authorList>
            <person name="Murat C."/>
            <person name="Payen T."/>
            <person name="Noel B."/>
            <person name="Kuo A."/>
            <person name="Morin E."/>
            <person name="Chen J."/>
            <person name="Kohler A."/>
            <person name="Krizsan K."/>
            <person name="Balestrini R."/>
            <person name="Da Silva C."/>
            <person name="Montanini B."/>
            <person name="Hainaut M."/>
            <person name="Levati E."/>
            <person name="Barry K.W."/>
            <person name="Belfiori B."/>
            <person name="Cichocki N."/>
            <person name="Clum A."/>
            <person name="Dockter R.B."/>
            <person name="Fauchery L."/>
            <person name="Guy J."/>
            <person name="Iotti M."/>
            <person name="Le Tacon F."/>
            <person name="Lindquist E.A."/>
            <person name="Lipzen A."/>
            <person name="Malagnac F."/>
            <person name="Mello A."/>
            <person name="Molinier V."/>
            <person name="Miyauchi S."/>
            <person name="Poulain J."/>
            <person name="Riccioni C."/>
            <person name="Rubini A."/>
            <person name="Sitrit Y."/>
            <person name="Splivallo R."/>
            <person name="Traeger S."/>
            <person name="Wang M."/>
            <person name="Zifcakova L."/>
            <person name="Wipf D."/>
            <person name="Zambonelli A."/>
            <person name="Paolocci F."/>
            <person name="Nowrousian M."/>
            <person name="Ottonello S."/>
            <person name="Baldrian P."/>
            <person name="Spatafora J.W."/>
            <person name="Henrissat B."/>
            <person name="Nagy L.G."/>
            <person name="Aury J.M."/>
            <person name="Wincker P."/>
            <person name="Grigoriev I.V."/>
            <person name="Bonfante P."/>
            <person name="Martin F.M."/>
        </authorList>
    </citation>
    <scope>NUCLEOTIDE SEQUENCE [LARGE SCALE GENOMIC DNA]</scope>
    <source>
        <strain evidence="4 5">ATCC MYA-4762</strain>
    </source>
</reference>
<name>A0A3N4LRN0_9PEZI</name>
<evidence type="ECO:0000313" key="5">
    <source>
        <dbReference type="Proteomes" id="UP000267821"/>
    </source>
</evidence>
<evidence type="ECO:0000256" key="2">
    <source>
        <dbReference type="SAM" id="MobiDB-lite"/>
    </source>
</evidence>
<feature type="compositionally biased region" description="Low complexity" evidence="2">
    <location>
        <begin position="172"/>
        <end position="187"/>
    </location>
</feature>
<feature type="compositionally biased region" description="Basic and acidic residues" evidence="2">
    <location>
        <begin position="518"/>
        <end position="528"/>
    </location>
</feature>
<feature type="region of interest" description="Disordered" evidence="2">
    <location>
        <begin position="272"/>
        <end position="402"/>
    </location>
</feature>
<feature type="compositionally biased region" description="Basic residues" evidence="2">
    <location>
        <begin position="529"/>
        <end position="538"/>
    </location>
</feature>
<feature type="compositionally biased region" description="Low complexity" evidence="2">
    <location>
        <begin position="290"/>
        <end position="306"/>
    </location>
</feature>
<sequence length="553" mass="57999">MKPAMANVSHDPLTVAIPPIGNHPPALTSPSSIGLSKLSMHNRHHSLGTNPSMHRVTRRKSVSSNATNLAVVAQAVKEGADLQLTLPPPNTSILSRSVGRSMGMGLGLGAGLHSPHGSLAPMHGYPSPPPSLPNNGGTSPLLGAGSLPASGFTFPRKVPIPTSPTPVNGGISSAAASNSVTSSTPANRRVRRASEGAHVILGGENLEEKGRGKGGVELKCDKCGKGYKHSSCLTKHLWEHTPEWSLTSKLLISKHQQVQLLEAASILVSMNPSPSVDDNNGNPTPAVSTASSGASVNDNSSVSSGSEDTPPPTDHNSSSASVIDMESGSPMPPRARPRSGSKRYTTSSRVERPSHGIHGHGSYHHSAAPPLLAGSVPTHVNPGSSFPSHFGNRQHVSRPRAGSFVNSNRVATAAAAAADDEGLAAAVELLSCSFGAAPGSTPVTPRGILGSPMTAPGFLHQLREQARTQGGGSDVVMKIEETEEESVYYEGGMSHRNSSQQSADDEMAIDDDDEEDEWERRRGSDGRMHTRAIRRSRRKSEEEEDGVFGRMEE</sequence>
<dbReference type="PROSITE" id="PS00028">
    <property type="entry name" value="ZINC_FINGER_C2H2_1"/>
    <property type="match status" value="1"/>
</dbReference>
<dbReference type="InParanoid" id="A0A3N4LRN0"/>
<dbReference type="Proteomes" id="UP000267821">
    <property type="component" value="Unassembled WGS sequence"/>
</dbReference>
<dbReference type="InterPro" id="IPR013087">
    <property type="entry name" value="Znf_C2H2_type"/>
</dbReference>
<keyword evidence="1" id="KW-0479">Metal-binding</keyword>
<feature type="region of interest" description="Disordered" evidence="2">
    <location>
        <begin position="163"/>
        <end position="191"/>
    </location>
</feature>
<proteinExistence type="predicted"/>
<evidence type="ECO:0000256" key="1">
    <source>
        <dbReference type="PROSITE-ProRule" id="PRU00042"/>
    </source>
</evidence>
<feature type="compositionally biased region" description="Polar residues" evidence="2">
    <location>
        <begin position="272"/>
        <end position="289"/>
    </location>
</feature>
<gene>
    <name evidence="4" type="ORF">L211DRAFT_228573</name>
</gene>
<dbReference type="GO" id="GO:0008270">
    <property type="term" value="F:zinc ion binding"/>
    <property type="evidence" value="ECO:0007669"/>
    <property type="project" value="UniProtKB-KW"/>
</dbReference>